<evidence type="ECO:0000313" key="1">
    <source>
        <dbReference type="EMBL" id="MBR7838661.1"/>
    </source>
</evidence>
<dbReference type="EMBL" id="JAGSOG010000314">
    <property type="protein sequence ID" value="MBR7838661.1"/>
    <property type="molecule type" value="Genomic_DNA"/>
</dbReference>
<protein>
    <submittedName>
        <fullName evidence="1">Uncharacterized protein</fullName>
    </submittedName>
</protein>
<evidence type="ECO:0000313" key="2">
    <source>
        <dbReference type="Proteomes" id="UP000675781"/>
    </source>
</evidence>
<proteinExistence type="predicted"/>
<name>A0A941IW67_9ACTN</name>
<dbReference type="Proteomes" id="UP000675781">
    <property type="component" value="Unassembled WGS sequence"/>
</dbReference>
<reference evidence="1" key="1">
    <citation type="submission" date="2021-04" db="EMBL/GenBank/DDBJ databases">
        <title>Genome based classification of Actinospica acidithermotolerans sp. nov., an actinobacterium isolated from an Indonesian hot spring.</title>
        <authorList>
            <person name="Kusuma A.B."/>
            <person name="Putra K.E."/>
            <person name="Nafisah S."/>
            <person name="Loh J."/>
            <person name="Nouioui I."/>
            <person name="Goodfellow M."/>
        </authorList>
    </citation>
    <scope>NUCLEOTIDE SEQUENCE</scope>
    <source>
        <strain evidence="1">CSCA 57</strain>
    </source>
</reference>
<dbReference type="RefSeq" id="WP_212533113.1">
    <property type="nucleotide sequence ID" value="NZ_JAGSOG010000314.1"/>
</dbReference>
<gene>
    <name evidence="1" type="ORF">KDL01_35665</name>
</gene>
<organism evidence="1 2">
    <name type="scientific">Actinospica durhamensis</name>
    <dbReference type="NCBI Taxonomy" id="1508375"/>
    <lineage>
        <taxon>Bacteria</taxon>
        <taxon>Bacillati</taxon>
        <taxon>Actinomycetota</taxon>
        <taxon>Actinomycetes</taxon>
        <taxon>Catenulisporales</taxon>
        <taxon>Actinospicaceae</taxon>
        <taxon>Actinospica</taxon>
    </lineage>
</organism>
<comment type="caution">
    <text evidence="1">The sequence shown here is derived from an EMBL/GenBank/DDBJ whole genome shotgun (WGS) entry which is preliminary data.</text>
</comment>
<sequence>MRMHNIDVGADLRQRWLGWLAPGQQPFFLSEEQAEQCDVHGGFDLSTWRQRAISDELRDTYALWRVSRDHLRVLWLDEPTFHAAPRAVRALLVRAQVEHRRGLVPAVRAWAGHFPDADLLGQADGHRFVWWPSMLEQVDDALLGLILDRIQRLLPSRHGEVSDAVWERAAPVLPDARALAGTFHPGSGPNCFGTVMAAAAVPGAATAWMMPEPFEDWLATHARPVADRGHDADPGTVLVWRDPDGAAQHAAVTLGGGWALNKPSQLWSTPRKVLPVRDVIRVSRAAGTRLHRYALVETRCR</sequence>
<accession>A0A941IW67</accession>
<keyword evidence="2" id="KW-1185">Reference proteome</keyword>
<dbReference type="AlphaFoldDB" id="A0A941IW67"/>